<evidence type="ECO:0000313" key="3">
    <source>
        <dbReference type="EMBL" id="VTZ68938.1"/>
    </source>
</evidence>
<reference evidence="2 5" key="3">
    <citation type="submission" date="2016-08" db="EMBL/GenBank/DDBJ databases">
        <authorList>
            <consortium name="Pathogen Informatics"/>
        </authorList>
    </citation>
    <scope>NUCLEOTIDE SEQUENCE [LARGE SCALE GENOMIC DNA]</scope>
    <source>
        <strain evidence="2 5">AJ</strain>
        <strain evidence="3">AS</strain>
    </source>
</reference>
<keyword evidence="1" id="KW-1133">Transmembrane helix</keyword>
<feature type="transmembrane region" description="Helical" evidence="1">
    <location>
        <begin position="277"/>
        <end position="297"/>
    </location>
</feature>
<proteinExistence type="predicted"/>
<name>A0A077XF37_PLACU</name>
<dbReference type="EMBL" id="LK022886">
    <property type="protein sequence ID" value="VTZ68938.1"/>
    <property type="molecule type" value="Genomic_DNA"/>
</dbReference>
<feature type="transmembrane region" description="Helical" evidence="1">
    <location>
        <begin position="185"/>
        <end position="204"/>
    </location>
</feature>
<dbReference type="Proteomes" id="UP000507163">
    <property type="component" value="Chromosome 9"/>
</dbReference>
<dbReference type="RefSeq" id="XP_740682.2">
    <property type="nucleotide sequence ID" value="XM_735589.2"/>
</dbReference>
<feature type="transmembrane region" description="Helical" evidence="1">
    <location>
        <begin position="309"/>
        <end position="335"/>
    </location>
</feature>
<dbReference type="KEGG" id="pcb:PCHAS_0932800"/>
<feature type="transmembrane region" description="Helical" evidence="1">
    <location>
        <begin position="30"/>
        <end position="52"/>
    </location>
</feature>
<feature type="transmembrane region" description="Helical" evidence="1">
    <location>
        <begin position="381"/>
        <end position="407"/>
    </location>
</feature>
<keyword evidence="1" id="KW-0472">Membrane</keyword>
<organism evidence="2 5">
    <name type="scientific">Plasmodium chabaudi chabaudi</name>
    <dbReference type="NCBI Taxonomy" id="31271"/>
    <lineage>
        <taxon>Eukaryota</taxon>
        <taxon>Sar</taxon>
        <taxon>Alveolata</taxon>
        <taxon>Apicomplexa</taxon>
        <taxon>Aconoidasida</taxon>
        <taxon>Haemosporida</taxon>
        <taxon>Plasmodiidae</taxon>
        <taxon>Plasmodium</taxon>
        <taxon>Plasmodium (Vinckeia)</taxon>
    </lineage>
</organism>
<evidence type="ECO:0000313" key="2">
    <source>
        <dbReference type="EMBL" id="SCM22539.1"/>
    </source>
</evidence>
<dbReference type="Proteomes" id="UP000071118">
    <property type="component" value="Chromosome 9"/>
</dbReference>
<evidence type="ECO:0000313" key="4">
    <source>
        <dbReference type="Proteomes" id="UP000071118"/>
    </source>
</evidence>
<feature type="transmembrane region" description="Helical" evidence="1">
    <location>
        <begin position="216"/>
        <end position="237"/>
    </location>
</feature>
<keyword evidence="1" id="KW-0812">Transmembrane</keyword>
<accession>A0A077XF37</accession>
<evidence type="ECO:0000256" key="1">
    <source>
        <dbReference type="SAM" id="Phobius"/>
    </source>
</evidence>
<dbReference type="VEuPathDB" id="PlasmoDB:PCHAS_0932800"/>
<evidence type="ECO:0000313" key="5">
    <source>
        <dbReference type="Proteomes" id="UP000507163"/>
    </source>
</evidence>
<gene>
    <name evidence="2" type="ORF">PCHAJ_000213400</name>
    <name evidence="3" type="ORF">PCHAS_0932800</name>
</gene>
<dbReference type="OrthoDB" id="383050at2759"/>
<reference evidence="3 4" key="1">
    <citation type="journal article" date="2014" name="BMC Biol.">
        <title>A comprehensive evaluation of rodent malaria parasite genomes and gene expression.</title>
        <authorList>
            <person name="Otto T.D."/>
            <person name="Bohme U."/>
            <person name="Jackson A.P."/>
            <person name="Hunt M."/>
            <person name="Franke-Fayard B."/>
            <person name="Hoeijmakers W.A."/>
            <person name="Religa A.A."/>
            <person name="Robertson L."/>
            <person name="Sanders M."/>
            <person name="Ogun S.A."/>
            <person name="Cunningham D."/>
            <person name="Erhart A."/>
            <person name="Billker O."/>
            <person name="Khan S.M."/>
            <person name="Stunnenberg H.G."/>
            <person name="Langhorne J."/>
            <person name="Holder A.A."/>
            <person name="Waters A.P."/>
            <person name="Newbold C.I."/>
            <person name="Pain A."/>
            <person name="Berriman M."/>
            <person name="Janse C.J."/>
        </authorList>
    </citation>
    <scope>NUCLEOTIDE SEQUENCE [LARGE SCALE GENOMIC DNA]</scope>
    <source>
        <strain evidence="3 4">AS</strain>
    </source>
</reference>
<reference evidence="3" key="2">
    <citation type="submission" date="2014-05" db="EMBL/GenBank/DDBJ databases">
        <authorList>
            <person name="Aslett M.A."/>
            <person name="De Silva N."/>
        </authorList>
    </citation>
    <scope>NUCLEOTIDE SEQUENCE</scope>
    <source>
        <strain evidence="3">AS</strain>
    </source>
</reference>
<keyword evidence="4" id="KW-1185">Reference proteome</keyword>
<dbReference type="AlphaFoldDB" id="A0A077XF37"/>
<protein>
    <submittedName>
        <fullName evidence="2">Uncharacterized protein</fullName>
    </submittedName>
</protein>
<dbReference type="GeneID" id="3493756"/>
<feature type="transmembrane region" description="Helical" evidence="1">
    <location>
        <begin position="92"/>
        <end position="115"/>
    </location>
</feature>
<sequence length="416" mass="48509">MMPTNKSTVIRGMRETLEIEYKNRIHGKSFLITVRLVQIITTIIYMLLFNLLSYTFLSLGENEIKKYNIPEDQTDILQTNEIFYNYYKPFEIINIIFGSLSIIFNIVHFLEVWGANFLFINFKNSKIIKLVCLIFQTLFTSLMFIENLENNSFFCNIRSYEYWFSDYNSDMFIDVGNNLCQLHSYANIFLSIFIIISLLDFLELYMNTETHFKKKFLLAFVKALSSNIYISLFYILLKNYYFYNTVLPKYNVFNADSLDETIKTIIHYTQKHKDLCFYLVLITTAISSILFSVLGCYDLYSIVKACKYSLFIGVIINGCTVLFLASLVIISSYIAEGSLFFCSYDNYLNAIQNGNGTPLNINIASPNIIETKWFCNLSYILYLYVANTVVCFLSFIFDFFISLHMVFSAKYASKVS</sequence>
<dbReference type="EMBL" id="LT608175">
    <property type="protein sequence ID" value="SCM22539.1"/>
    <property type="molecule type" value="Genomic_DNA"/>
</dbReference>
<feature type="transmembrane region" description="Helical" evidence="1">
    <location>
        <begin position="127"/>
        <end position="145"/>
    </location>
</feature>